<protein>
    <submittedName>
        <fullName evidence="1">Uncharacterized protein</fullName>
    </submittedName>
</protein>
<gene>
    <name evidence="1" type="ORF">ACPOL_4187</name>
</gene>
<proteinExistence type="predicted"/>
<reference evidence="1 2" key="1">
    <citation type="journal article" date="2018" name="Front. Microbiol.">
        <title>Hydrolytic Capabilities as a Key to Environmental Success: Chitinolytic and Cellulolytic Acidobacteria From Acidic Sub-arctic Soils and Boreal Peatlands.</title>
        <authorList>
            <person name="Belova S.E."/>
            <person name="Ravin N.V."/>
            <person name="Pankratov T.A."/>
            <person name="Rakitin A.L."/>
            <person name="Ivanova A.A."/>
            <person name="Beletsky A.V."/>
            <person name="Mardanov A.V."/>
            <person name="Sinninghe Damste J.S."/>
            <person name="Dedysh S.N."/>
        </authorList>
    </citation>
    <scope>NUCLEOTIDE SEQUENCE [LARGE SCALE GENOMIC DNA]</scope>
    <source>
        <strain evidence="1 2">SBC82</strain>
    </source>
</reference>
<name>A0A2Z5G3T8_9BACT</name>
<dbReference type="AlphaFoldDB" id="A0A2Z5G3T8"/>
<evidence type="ECO:0000313" key="1">
    <source>
        <dbReference type="EMBL" id="AXC13464.1"/>
    </source>
</evidence>
<dbReference type="RefSeq" id="WP_114208445.1">
    <property type="nucleotide sequence ID" value="NZ_CP030840.1"/>
</dbReference>
<evidence type="ECO:0000313" key="2">
    <source>
        <dbReference type="Proteomes" id="UP000253606"/>
    </source>
</evidence>
<dbReference type="Proteomes" id="UP000253606">
    <property type="component" value="Chromosome"/>
</dbReference>
<dbReference type="OrthoDB" id="116068at2"/>
<accession>A0A2Z5G3T8</accession>
<dbReference type="KEGG" id="abas:ACPOL_4187"/>
<sequence>MYEDFQVRDRWTGEDLHCQWKANIVAIATRHADAVDVRFEVNERPVWIAMPAVAWVAQKKRSGGVITDALAAQIAGHYLKEAVESGYDNGREMYTMTVTEVLEHLDAVMSEAKHTAKLPVLPILSEETGSVDYVPSRNTEISE</sequence>
<organism evidence="1 2">
    <name type="scientific">Acidisarcina polymorpha</name>
    <dbReference type="NCBI Taxonomy" id="2211140"/>
    <lineage>
        <taxon>Bacteria</taxon>
        <taxon>Pseudomonadati</taxon>
        <taxon>Acidobacteriota</taxon>
        <taxon>Terriglobia</taxon>
        <taxon>Terriglobales</taxon>
        <taxon>Acidobacteriaceae</taxon>
        <taxon>Acidisarcina</taxon>
    </lineage>
</organism>
<keyword evidence="2" id="KW-1185">Reference proteome</keyword>
<dbReference type="EMBL" id="CP030840">
    <property type="protein sequence ID" value="AXC13464.1"/>
    <property type="molecule type" value="Genomic_DNA"/>
</dbReference>